<dbReference type="GO" id="GO:0006355">
    <property type="term" value="P:regulation of DNA-templated transcription"/>
    <property type="evidence" value="ECO:0007669"/>
    <property type="project" value="InterPro"/>
</dbReference>
<evidence type="ECO:0000259" key="5">
    <source>
        <dbReference type="PROSITE" id="PS50112"/>
    </source>
</evidence>
<dbReference type="EC" id="2.7.7.65" evidence="1"/>
<dbReference type="GO" id="GO:0052621">
    <property type="term" value="F:diguanylate cyclase activity"/>
    <property type="evidence" value="ECO:0007669"/>
    <property type="project" value="UniProtKB-EC"/>
</dbReference>
<dbReference type="CDD" id="cd00156">
    <property type="entry name" value="REC"/>
    <property type="match status" value="1"/>
</dbReference>
<dbReference type="InterPro" id="IPR000700">
    <property type="entry name" value="PAS-assoc_C"/>
</dbReference>
<dbReference type="NCBIfam" id="TIGR00254">
    <property type="entry name" value="GGDEF"/>
    <property type="match status" value="1"/>
</dbReference>
<dbReference type="InterPro" id="IPR000160">
    <property type="entry name" value="GGDEF_dom"/>
</dbReference>
<dbReference type="SMART" id="SM00091">
    <property type="entry name" value="PAS"/>
    <property type="match status" value="1"/>
</dbReference>
<sequence length="430" mass="47464">MTGQRSISVLLIEDNPGDARLVRELLAEEGDMFGIVLAGSMREARERLNAEAFDVVLLDLSLPDSHGFGTISCIRAQAPAMPLIVLTGFDDADFAVAAVEAGAQDFLVKGQFEGGTIRRAIRYAITRRMLEEQVRLSEERLKGIIELAHDGIVVIDEGYDITLFNPAAERLFGYRAEEVLGKSLDVLLPDRVLEQHRRFLGDFARDLTGSRAMTNRPAVTGKRSDGTEFAAEISISQFSSPTGRQFTATVRDITERRRAEDELRRLALTDALTGAANRRHFMERAAFEFARMRRYGNPVALVMLDVDHFKRVNDTHGHAAGDAALILLVKCCRSLLRDTDLVGRLGGEEFALLLPDATDEDAFQVAERVRFNLSDLEIAAEGIAFSFTVSMGVACCQPAETSVEQTIGRADRALYRAKSEGRDRTLRAAP</sequence>
<comment type="catalytic activity">
    <reaction evidence="2">
        <text>2 GTP = 3',3'-c-di-GMP + 2 diphosphate</text>
        <dbReference type="Rhea" id="RHEA:24898"/>
        <dbReference type="ChEBI" id="CHEBI:33019"/>
        <dbReference type="ChEBI" id="CHEBI:37565"/>
        <dbReference type="ChEBI" id="CHEBI:58805"/>
        <dbReference type="EC" id="2.7.7.65"/>
    </reaction>
</comment>
<dbReference type="InterPro" id="IPR043128">
    <property type="entry name" value="Rev_trsase/Diguanyl_cyclase"/>
</dbReference>
<dbReference type="RefSeq" id="WP_052831038.1">
    <property type="nucleotide sequence ID" value="NZ_BJYZ01000023.1"/>
</dbReference>
<dbReference type="CDD" id="cd01949">
    <property type="entry name" value="GGDEF"/>
    <property type="match status" value="1"/>
</dbReference>
<dbReference type="OrthoDB" id="9812260at2"/>
<evidence type="ECO:0000313" key="8">
    <source>
        <dbReference type="EMBL" id="GEO40738.1"/>
    </source>
</evidence>
<dbReference type="SUPFAM" id="SSF55785">
    <property type="entry name" value="PYP-like sensor domain (PAS domain)"/>
    <property type="match status" value="1"/>
</dbReference>
<dbReference type="SMART" id="SM00448">
    <property type="entry name" value="REC"/>
    <property type="match status" value="1"/>
</dbReference>
<accession>A0A512DW94</accession>
<dbReference type="InterPro" id="IPR035965">
    <property type="entry name" value="PAS-like_dom_sf"/>
</dbReference>
<name>A0A512DW94_9PROT</name>
<dbReference type="SMART" id="SM00267">
    <property type="entry name" value="GGDEF"/>
    <property type="match status" value="1"/>
</dbReference>
<dbReference type="InterPro" id="IPR029787">
    <property type="entry name" value="Nucleotide_cyclase"/>
</dbReference>
<dbReference type="EMBL" id="BJYZ01000023">
    <property type="protein sequence ID" value="GEO40738.1"/>
    <property type="molecule type" value="Genomic_DNA"/>
</dbReference>
<evidence type="ECO:0000259" key="4">
    <source>
        <dbReference type="PROSITE" id="PS50110"/>
    </source>
</evidence>
<feature type="modified residue" description="4-aspartylphosphate" evidence="3">
    <location>
        <position position="59"/>
    </location>
</feature>
<dbReference type="Pfam" id="PF00989">
    <property type="entry name" value="PAS"/>
    <property type="match status" value="1"/>
</dbReference>
<keyword evidence="9" id="KW-1185">Reference proteome</keyword>
<evidence type="ECO:0000256" key="1">
    <source>
        <dbReference type="ARBA" id="ARBA00012528"/>
    </source>
</evidence>
<dbReference type="InterPro" id="IPR013767">
    <property type="entry name" value="PAS_fold"/>
</dbReference>
<dbReference type="PROSITE" id="PS50112">
    <property type="entry name" value="PAS"/>
    <property type="match status" value="1"/>
</dbReference>
<dbReference type="SUPFAM" id="SSF55073">
    <property type="entry name" value="Nucleotide cyclase"/>
    <property type="match status" value="1"/>
</dbReference>
<proteinExistence type="predicted"/>
<dbReference type="Proteomes" id="UP000321523">
    <property type="component" value="Unassembled WGS sequence"/>
</dbReference>
<evidence type="ECO:0000256" key="3">
    <source>
        <dbReference type="PROSITE-ProRule" id="PRU00169"/>
    </source>
</evidence>
<feature type="domain" description="PAS" evidence="5">
    <location>
        <begin position="137"/>
        <end position="190"/>
    </location>
</feature>
<keyword evidence="3" id="KW-0597">Phosphoprotein</keyword>
<dbReference type="Gene3D" id="3.30.450.20">
    <property type="entry name" value="PAS domain"/>
    <property type="match status" value="1"/>
</dbReference>
<dbReference type="InterPro" id="IPR050469">
    <property type="entry name" value="Diguanylate_Cyclase"/>
</dbReference>
<dbReference type="GO" id="GO:0000160">
    <property type="term" value="P:phosphorelay signal transduction system"/>
    <property type="evidence" value="ECO:0007669"/>
    <property type="project" value="InterPro"/>
</dbReference>
<dbReference type="SUPFAM" id="SSF52172">
    <property type="entry name" value="CheY-like"/>
    <property type="match status" value="1"/>
</dbReference>
<evidence type="ECO:0000259" key="7">
    <source>
        <dbReference type="PROSITE" id="PS50887"/>
    </source>
</evidence>
<reference evidence="8 9" key="1">
    <citation type="submission" date="2019-07" db="EMBL/GenBank/DDBJ databases">
        <title>Whole genome shotgun sequence of Skermanella aerolata NBRC 106429.</title>
        <authorList>
            <person name="Hosoyama A."/>
            <person name="Uohara A."/>
            <person name="Ohji S."/>
            <person name="Ichikawa N."/>
        </authorList>
    </citation>
    <scope>NUCLEOTIDE SEQUENCE [LARGE SCALE GENOMIC DNA]</scope>
    <source>
        <strain evidence="8 9">NBRC 106429</strain>
    </source>
</reference>
<feature type="domain" description="Response regulatory" evidence="4">
    <location>
        <begin position="8"/>
        <end position="124"/>
    </location>
</feature>
<dbReference type="InterPro" id="IPR001789">
    <property type="entry name" value="Sig_transdc_resp-reg_receiver"/>
</dbReference>
<dbReference type="PROSITE" id="PS50887">
    <property type="entry name" value="GGDEF"/>
    <property type="match status" value="1"/>
</dbReference>
<feature type="domain" description="GGDEF" evidence="7">
    <location>
        <begin position="297"/>
        <end position="430"/>
    </location>
</feature>
<evidence type="ECO:0000259" key="6">
    <source>
        <dbReference type="PROSITE" id="PS50113"/>
    </source>
</evidence>
<dbReference type="PANTHER" id="PTHR45138:SF9">
    <property type="entry name" value="DIGUANYLATE CYCLASE DGCM-RELATED"/>
    <property type="match status" value="1"/>
</dbReference>
<dbReference type="CDD" id="cd00130">
    <property type="entry name" value="PAS"/>
    <property type="match status" value="1"/>
</dbReference>
<evidence type="ECO:0000256" key="2">
    <source>
        <dbReference type="ARBA" id="ARBA00034247"/>
    </source>
</evidence>
<gene>
    <name evidence="8" type="ORF">SAE02_48860</name>
</gene>
<dbReference type="Pfam" id="PF00990">
    <property type="entry name" value="GGDEF"/>
    <property type="match status" value="1"/>
</dbReference>
<dbReference type="PROSITE" id="PS50110">
    <property type="entry name" value="RESPONSE_REGULATORY"/>
    <property type="match status" value="1"/>
</dbReference>
<dbReference type="PROSITE" id="PS50113">
    <property type="entry name" value="PAC"/>
    <property type="match status" value="1"/>
</dbReference>
<dbReference type="Pfam" id="PF00072">
    <property type="entry name" value="Response_reg"/>
    <property type="match status" value="1"/>
</dbReference>
<feature type="domain" description="PAC" evidence="6">
    <location>
        <begin position="213"/>
        <end position="265"/>
    </location>
</feature>
<dbReference type="InterPro" id="IPR011006">
    <property type="entry name" value="CheY-like_superfamily"/>
</dbReference>
<comment type="caution">
    <text evidence="8">The sequence shown here is derived from an EMBL/GenBank/DDBJ whole genome shotgun (WGS) entry which is preliminary data.</text>
</comment>
<dbReference type="Gene3D" id="3.40.50.2300">
    <property type="match status" value="1"/>
</dbReference>
<dbReference type="FunFam" id="3.30.70.270:FF:000001">
    <property type="entry name" value="Diguanylate cyclase domain protein"/>
    <property type="match status" value="1"/>
</dbReference>
<dbReference type="AlphaFoldDB" id="A0A512DW94"/>
<dbReference type="NCBIfam" id="TIGR00229">
    <property type="entry name" value="sensory_box"/>
    <property type="match status" value="1"/>
</dbReference>
<organism evidence="8 9">
    <name type="scientific">Skermanella aerolata</name>
    <dbReference type="NCBI Taxonomy" id="393310"/>
    <lineage>
        <taxon>Bacteria</taxon>
        <taxon>Pseudomonadati</taxon>
        <taxon>Pseudomonadota</taxon>
        <taxon>Alphaproteobacteria</taxon>
        <taxon>Rhodospirillales</taxon>
        <taxon>Azospirillaceae</taxon>
        <taxon>Skermanella</taxon>
    </lineage>
</organism>
<dbReference type="Gene3D" id="3.30.70.270">
    <property type="match status" value="1"/>
</dbReference>
<evidence type="ECO:0000313" key="9">
    <source>
        <dbReference type="Proteomes" id="UP000321523"/>
    </source>
</evidence>
<protein>
    <recommendedName>
        <fullName evidence="1">diguanylate cyclase</fullName>
        <ecNumber evidence="1">2.7.7.65</ecNumber>
    </recommendedName>
</protein>
<dbReference type="PANTHER" id="PTHR45138">
    <property type="entry name" value="REGULATORY COMPONENTS OF SENSORY TRANSDUCTION SYSTEM"/>
    <property type="match status" value="1"/>
</dbReference>
<dbReference type="InterPro" id="IPR000014">
    <property type="entry name" value="PAS"/>
</dbReference>